<dbReference type="PANTHER" id="PTHR35316:SF1">
    <property type="entry name" value="28S RIBOSOMAL S34 PROTEIN"/>
    <property type="match status" value="1"/>
</dbReference>
<dbReference type="OMA" id="YQITRIN"/>
<evidence type="ECO:0000313" key="3">
    <source>
        <dbReference type="Proteomes" id="UP000824469"/>
    </source>
</evidence>
<feature type="compositionally biased region" description="Low complexity" evidence="1">
    <location>
        <begin position="19"/>
        <end position="30"/>
    </location>
</feature>
<dbReference type="GO" id="GO:0005739">
    <property type="term" value="C:mitochondrion"/>
    <property type="evidence" value="ECO:0007669"/>
    <property type="project" value="InterPro"/>
</dbReference>
<evidence type="ECO:0000256" key="1">
    <source>
        <dbReference type="SAM" id="MobiDB-lite"/>
    </source>
</evidence>
<reference evidence="2 3" key="1">
    <citation type="journal article" date="2021" name="Nat. Plants">
        <title>The Taxus genome provides insights into paclitaxel biosynthesis.</title>
        <authorList>
            <person name="Xiong X."/>
            <person name="Gou J."/>
            <person name="Liao Q."/>
            <person name="Li Y."/>
            <person name="Zhou Q."/>
            <person name="Bi G."/>
            <person name="Li C."/>
            <person name="Du R."/>
            <person name="Wang X."/>
            <person name="Sun T."/>
            <person name="Guo L."/>
            <person name="Liang H."/>
            <person name="Lu P."/>
            <person name="Wu Y."/>
            <person name="Zhang Z."/>
            <person name="Ro D.K."/>
            <person name="Shang Y."/>
            <person name="Huang S."/>
            <person name="Yan J."/>
        </authorList>
    </citation>
    <scope>NUCLEOTIDE SEQUENCE [LARGE SCALE GENOMIC DNA]</scope>
    <source>
        <strain evidence="2">Ta-2019</strain>
    </source>
</reference>
<protein>
    <submittedName>
        <fullName evidence="2">Uncharacterized protein</fullName>
    </submittedName>
</protein>
<organism evidence="2 3">
    <name type="scientific">Taxus chinensis</name>
    <name type="common">Chinese yew</name>
    <name type="synonym">Taxus wallichiana var. chinensis</name>
    <dbReference type="NCBI Taxonomy" id="29808"/>
    <lineage>
        <taxon>Eukaryota</taxon>
        <taxon>Viridiplantae</taxon>
        <taxon>Streptophyta</taxon>
        <taxon>Embryophyta</taxon>
        <taxon>Tracheophyta</taxon>
        <taxon>Spermatophyta</taxon>
        <taxon>Pinopsida</taxon>
        <taxon>Pinidae</taxon>
        <taxon>Conifers II</taxon>
        <taxon>Cupressales</taxon>
        <taxon>Taxaceae</taxon>
        <taxon>Taxus</taxon>
    </lineage>
</organism>
<keyword evidence="3" id="KW-1185">Reference proteome</keyword>
<evidence type="ECO:0000313" key="2">
    <source>
        <dbReference type="EMBL" id="KAH9325862.1"/>
    </source>
</evidence>
<feature type="region of interest" description="Disordered" evidence="1">
    <location>
        <begin position="19"/>
        <end position="39"/>
    </location>
</feature>
<dbReference type="PANTHER" id="PTHR35316">
    <property type="entry name" value="28S RIBOSOMAL S34 PROTEIN"/>
    <property type="match status" value="1"/>
</dbReference>
<proteinExistence type="predicted"/>
<dbReference type="Pfam" id="PF16053">
    <property type="entry name" value="MRP-S34"/>
    <property type="match status" value="1"/>
</dbReference>
<name>A0AA38GPE5_TAXCH</name>
<accession>A0AA38GPE5</accession>
<sequence length="94" mass="10806">MESRRACAWAFSVMKRGLSSAVASSSSSSSDALKSKTKRKKKTLFQVARFLPDWGVGYKFNKTHWDRSVYYQITRINLYKDGIHGKAWGIFHKN</sequence>
<feature type="non-terminal residue" evidence="2">
    <location>
        <position position="1"/>
    </location>
</feature>
<comment type="caution">
    <text evidence="2">The sequence shown here is derived from an EMBL/GenBank/DDBJ whole genome shotgun (WGS) entry which is preliminary data.</text>
</comment>
<dbReference type="Proteomes" id="UP000824469">
    <property type="component" value="Unassembled WGS sequence"/>
</dbReference>
<gene>
    <name evidence="2" type="ORF">KI387_006040</name>
</gene>
<dbReference type="EMBL" id="JAHRHJ020000002">
    <property type="protein sequence ID" value="KAH9325862.1"/>
    <property type="molecule type" value="Genomic_DNA"/>
</dbReference>
<dbReference type="GO" id="GO:0003735">
    <property type="term" value="F:structural constituent of ribosome"/>
    <property type="evidence" value="ECO:0007669"/>
    <property type="project" value="InterPro"/>
</dbReference>
<dbReference type="InterPro" id="IPR032053">
    <property type="entry name" value="Ribosomal_mS34"/>
</dbReference>
<dbReference type="AlphaFoldDB" id="A0AA38GPE5"/>